<dbReference type="Pfam" id="PF07645">
    <property type="entry name" value="EGF_CA"/>
    <property type="match status" value="1"/>
</dbReference>
<dbReference type="InterPro" id="IPR001881">
    <property type="entry name" value="EGF-like_Ca-bd_dom"/>
</dbReference>
<organism evidence="9 10">
    <name type="scientific">Salvia divinorum</name>
    <name type="common">Maria pastora</name>
    <name type="synonym">Diviner's sage</name>
    <dbReference type="NCBI Taxonomy" id="28513"/>
    <lineage>
        <taxon>Eukaryota</taxon>
        <taxon>Viridiplantae</taxon>
        <taxon>Streptophyta</taxon>
        <taxon>Embryophyta</taxon>
        <taxon>Tracheophyta</taxon>
        <taxon>Spermatophyta</taxon>
        <taxon>Magnoliopsida</taxon>
        <taxon>eudicotyledons</taxon>
        <taxon>Gunneridae</taxon>
        <taxon>Pentapetalae</taxon>
        <taxon>asterids</taxon>
        <taxon>lamiids</taxon>
        <taxon>Lamiales</taxon>
        <taxon>Lamiaceae</taxon>
        <taxon>Nepetoideae</taxon>
        <taxon>Mentheae</taxon>
        <taxon>Salviinae</taxon>
        <taxon>Salvia</taxon>
        <taxon>Salvia subgen. Calosphace</taxon>
    </lineage>
</organism>
<evidence type="ECO:0000256" key="1">
    <source>
        <dbReference type="ARBA" id="ARBA00004167"/>
    </source>
</evidence>
<evidence type="ECO:0000313" key="10">
    <source>
        <dbReference type="Proteomes" id="UP001567538"/>
    </source>
</evidence>
<dbReference type="InterPro" id="IPR000742">
    <property type="entry name" value="EGF"/>
</dbReference>
<keyword evidence="7" id="KW-0812">Transmembrane</keyword>
<dbReference type="PROSITE" id="PS00010">
    <property type="entry name" value="ASX_HYDROXYL"/>
    <property type="match status" value="1"/>
</dbReference>
<evidence type="ECO:0000256" key="7">
    <source>
        <dbReference type="SAM" id="Phobius"/>
    </source>
</evidence>
<dbReference type="InterPro" id="IPR025287">
    <property type="entry name" value="WAK_GUB"/>
</dbReference>
<evidence type="ECO:0000256" key="5">
    <source>
        <dbReference type="ARBA" id="ARBA00023157"/>
    </source>
</evidence>
<evidence type="ECO:0000256" key="4">
    <source>
        <dbReference type="ARBA" id="ARBA00022737"/>
    </source>
</evidence>
<keyword evidence="4" id="KW-0677">Repeat</keyword>
<dbReference type="FunFam" id="2.10.25.10:FF:000038">
    <property type="entry name" value="Fibrillin 2"/>
    <property type="match status" value="1"/>
</dbReference>
<accession>A0ABD1HRG8</accession>
<sequence length="481" mass="52744">MSTASSFSIIKSNSYAFIQEAKNSNETAFSYPLYYLDNSTTLVNDNWASAARPPIVRLDWIVGTENCSRAKNSTTYACRDDKSVCVNNYYSVIGYTCSCVQGYDGNPYLPGGCQTISSSIAKVGCLDQCGEVSIPFPFGVGPNCYLEPSFEVVCNTATNPEKPYLRLFNTEILELNSSKILVNYFNKATTCNSLSDNQVGITKPEEQKLTIDLLKTQYTLSDENWITAIGCDVMVVGVIGEDNPNSFRSSCAAICSDRNRWSDNRWDNAQCEFRTTSFGGDGCCRVPVPRGTAYLEANFTQLSGRWTMNCKEARQDPAMFACGDNSDCVDFDAKIGGYLCNCSRGYKGNPYLNRGCQDIDECADNASNTCISKSTCENDLGTFHCSCPKGHFGDGKKDGTGCIQLPPSKTKMIILTGICSGLGFLVLLSAFFCCVNVESEDVKSFEDMPMISDIKCTRKYSYINASAWSSDTHPLVLSTTI</sequence>
<reference evidence="9 10" key="1">
    <citation type="submission" date="2024-06" db="EMBL/GenBank/DDBJ databases">
        <title>A chromosome level genome sequence of Diviner's sage (Salvia divinorum).</title>
        <authorList>
            <person name="Ford S.A."/>
            <person name="Ro D.-K."/>
            <person name="Ness R.W."/>
            <person name="Phillips M.A."/>
        </authorList>
    </citation>
    <scope>NUCLEOTIDE SEQUENCE [LARGE SCALE GENOMIC DNA]</scope>
    <source>
        <strain evidence="9">SAF-2024a</strain>
        <tissue evidence="9">Leaf</tissue>
    </source>
</reference>
<dbReference type="AlphaFoldDB" id="A0ABD1HRG8"/>
<dbReference type="SMART" id="SM00179">
    <property type="entry name" value="EGF_CA"/>
    <property type="match status" value="2"/>
</dbReference>
<dbReference type="Proteomes" id="UP001567538">
    <property type="component" value="Unassembled WGS sequence"/>
</dbReference>
<comment type="caution">
    <text evidence="9">The sequence shown here is derived from an EMBL/GenBank/DDBJ whole genome shotgun (WGS) entry which is preliminary data.</text>
</comment>
<keyword evidence="2 6" id="KW-0245">EGF-like domain</keyword>
<evidence type="ECO:0000256" key="6">
    <source>
        <dbReference type="PROSITE-ProRule" id="PRU00076"/>
    </source>
</evidence>
<evidence type="ECO:0000313" key="9">
    <source>
        <dbReference type="EMBL" id="KAL1559095.1"/>
    </source>
</evidence>
<dbReference type="SMART" id="SM00181">
    <property type="entry name" value="EGF"/>
    <property type="match status" value="3"/>
</dbReference>
<feature type="transmembrane region" description="Helical" evidence="7">
    <location>
        <begin position="412"/>
        <end position="435"/>
    </location>
</feature>
<evidence type="ECO:0000256" key="3">
    <source>
        <dbReference type="ARBA" id="ARBA00022729"/>
    </source>
</evidence>
<dbReference type="EMBL" id="JBEAFC010000004">
    <property type="protein sequence ID" value="KAL1559095.1"/>
    <property type="molecule type" value="Genomic_DNA"/>
</dbReference>
<dbReference type="SUPFAM" id="SSF57196">
    <property type="entry name" value="EGF/Laminin"/>
    <property type="match status" value="1"/>
</dbReference>
<dbReference type="InterPro" id="IPR000152">
    <property type="entry name" value="EGF-type_Asp/Asn_hydroxyl_site"/>
</dbReference>
<keyword evidence="3" id="KW-0732">Signal</keyword>
<evidence type="ECO:0000256" key="2">
    <source>
        <dbReference type="ARBA" id="ARBA00022536"/>
    </source>
</evidence>
<dbReference type="InterPro" id="IPR049883">
    <property type="entry name" value="NOTCH1_EGF-like"/>
</dbReference>
<gene>
    <name evidence="9" type="ORF">AAHA92_09478</name>
</gene>
<keyword evidence="7" id="KW-1133">Transmembrane helix</keyword>
<evidence type="ECO:0000259" key="8">
    <source>
        <dbReference type="PROSITE" id="PS50026"/>
    </source>
</evidence>
<proteinExistence type="predicted"/>
<dbReference type="PROSITE" id="PS01187">
    <property type="entry name" value="EGF_CA"/>
    <property type="match status" value="1"/>
</dbReference>
<name>A0ABD1HRG8_SALDI</name>
<dbReference type="Pfam" id="PF13947">
    <property type="entry name" value="GUB_WAK_bind"/>
    <property type="match status" value="1"/>
</dbReference>
<comment type="subcellular location">
    <subcellularLocation>
        <location evidence="1">Membrane</location>
        <topology evidence="1">Single-pass membrane protein</topology>
    </subcellularLocation>
</comment>
<dbReference type="PANTHER" id="PTHR33491">
    <property type="entry name" value="OSJNBA0016N04.9 PROTEIN"/>
    <property type="match status" value="1"/>
</dbReference>
<dbReference type="Gene3D" id="2.10.25.10">
    <property type="entry name" value="Laminin"/>
    <property type="match status" value="2"/>
</dbReference>
<dbReference type="CDD" id="cd00054">
    <property type="entry name" value="EGF_CA"/>
    <property type="match status" value="1"/>
</dbReference>
<dbReference type="PROSITE" id="PS50026">
    <property type="entry name" value="EGF_3"/>
    <property type="match status" value="1"/>
</dbReference>
<dbReference type="InterPro" id="IPR018097">
    <property type="entry name" value="EGF_Ca-bd_CS"/>
</dbReference>
<keyword evidence="10" id="KW-1185">Reference proteome</keyword>
<dbReference type="GO" id="GO:0016020">
    <property type="term" value="C:membrane"/>
    <property type="evidence" value="ECO:0007669"/>
    <property type="project" value="UniProtKB-SubCell"/>
</dbReference>
<keyword evidence="5" id="KW-1015">Disulfide bond</keyword>
<protein>
    <submittedName>
        <fullName evidence="9">Wall-associated receptor kinase-like 1</fullName>
    </submittedName>
</protein>
<comment type="caution">
    <text evidence="6">Lacks conserved residue(s) required for the propagation of feature annotation.</text>
</comment>
<keyword evidence="7" id="KW-0472">Membrane</keyword>
<feature type="domain" description="EGF-like" evidence="8">
    <location>
        <begin position="358"/>
        <end position="394"/>
    </location>
</feature>